<dbReference type="CDD" id="cd04681">
    <property type="entry name" value="NUDIX_Hydrolase"/>
    <property type="match status" value="1"/>
</dbReference>
<gene>
    <name evidence="4" type="ORF">JHU38_00615</name>
</gene>
<name>A0ABS3M2I6_9BACT</name>
<comment type="similarity">
    <text evidence="2">Belongs to the Nudix hydrolase family.</text>
</comment>
<evidence type="ECO:0000313" key="5">
    <source>
        <dbReference type="Proteomes" id="UP000664265"/>
    </source>
</evidence>
<dbReference type="PANTHER" id="PTHR43736:SF1">
    <property type="entry name" value="DIHYDRONEOPTERIN TRIPHOSPHATE DIPHOSPHATASE"/>
    <property type="match status" value="1"/>
</dbReference>
<dbReference type="PROSITE" id="PS00893">
    <property type="entry name" value="NUDIX_BOX"/>
    <property type="match status" value="1"/>
</dbReference>
<dbReference type="InterPro" id="IPR015797">
    <property type="entry name" value="NUDIX_hydrolase-like_dom_sf"/>
</dbReference>
<dbReference type="Pfam" id="PF00293">
    <property type="entry name" value="NUDIX"/>
    <property type="match status" value="1"/>
</dbReference>
<dbReference type="InterPro" id="IPR020476">
    <property type="entry name" value="Nudix_hydrolase"/>
</dbReference>
<dbReference type="RefSeq" id="WP_107581527.1">
    <property type="nucleotide sequence ID" value="NZ_JAERMS010000001.1"/>
</dbReference>
<dbReference type="SUPFAM" id="SSF55811">
    <property type="entry name" value="Nudix"/>
    <property type="match status" value="1"/>
</dbReference>
<organism evidence="4 5">
    <name type="scientific">Prevotella illustrans</name>
    <dbReference type="NCBI Taxonomy" id="2800387"/>
    <lineage>
        <taxon>Bacteria</taxon>
        <taxon>Pseudomonadati</taxon>
        <taxon>Bacteroidota</taxon>
        <taxon>Bacteroidia</taxon>
        <taxon>Bacteroidales</taxon>
        <taxon>Prevotellaceae</taxon>
        <taxon>Prevotella</taxon>
    </lineage>
</organism>
<reference evidence="4 5" key="1">
    <citation type="submission" date="2021-01" db="EMBL/GenBank/DDBJ databases">
        <title>Prevotella A2931 sp. nov.</title>
        <authorList>
            <person name="Buhl M."/>
            <person name="Oberhettinger P."/>
        </authorList>
    </citation>
    <scope>NUCLEOTIDE SEQUENCE [LARGE SCALE GENOMIC DNA]</scope>
    <source>
        <strain evidence="4 5">A2931</strain>
    </source>
</reference>
<dbReference type="PANTHER" id="PTHR43736">
    <property type="entry name" value="ADP-RIBOSE PYROPHOSPHATASE"/>
    <property type="match status" value="1"/>
</dbReference>
<feature type="domain" description="Nudix hydrolase" evidence="3">
    <location>
        <begin position="39"/>
        <end position="171"/>
    </location>
</feature>
<keyword evidence="5" id="KW-1185">Reference proteome</keyword>
<accession>A0ABS3M2I6</accession>
<evidence type="ECO:0000256" key="2">
    <source>
        <dbReference type="RuleBase" id="RU003476"/>
    </source>
</evidence>
<proteinExistence type="inferred from homology"/>
<evidence type="ECO:0000259" key="3">
    <source>
        <dbReference type="PROSITE" id="PS51462"/>
    </source>
</evidence>
<dbReference type="PROSITE" id="PS51462">
    <property type="entry name" value="NUDIX"/>
    <property type="match status" value="1"/>
</dbReference>
<comment type="caution">
    <text evidence="4">The sequence shown here is derived from an EMBL/GenBank/DDBJ whole genome shotgun (WGS) entry which is preliminary data.</text>
</comment>
<dbReference type="Gene3D" id="3.90.79.10">
    <property type="entry name" value="Nucleoside Triphosphate Pyrophosphohydrolase"/>
    <property type="match status" value="1"/>
</dbReference>
<evidence type="ECO:0000256" key="1">
    <source>
        <dbReference type="ARBA" id="ARBA00022801"/>
    </source>
</evidence>
<dbReference type="PRINTS" id="PR00502">
    <property type="entry name" value="NUDIXFAMILY"/>
</dbReference>
<dbReference type="Proteomes" id="UP000664265">
    <property type="component" value="Unassembled WGS sequence"/>
</dbReference>
<dbReference type="EMBL" id="JAERMS010000001">
    <property type="protein sequence ID" value="MBO1362296.1"/>
    <property type="molecule type" value="Genomic_DNA"/>
</dbReference>
<dbReference type="InterPro" id="IPR020084">
    <property type="entry name" value="NUDIX_hydrolase_CS"/>
</dbReference>
<evidence type="ECO:0000313" key="4">
    <source>
        <dbReference type="EMBL" id="MBO1362296.1"/>
    </source>
</evidence>
<dbReference type="InterPro" id="IPR000086">
    <property type="entry name" value="NUDIX_hydrolase_dom"/>
</dbReference>
<protein>
    <submittedName>
        <fullName evidence="4">NUDIX domain-containing protein</fullName>
    </submittedName>
</protein>
<sequence length="178" mass="20132">MQHPLERFRYCPLCGSSHFSVHNEKSRQCADCGFTYYANPSSATVALIVNDRDELLVARRKKEPVRGTLDLPGGFVDMEETAEEGVCREVKEETGLDVVALEYLFSLPNIYPYSGVDIHTLDLFYRCRVGDTSHVSAMDDVAEVMWIPIAEIDPGQFGLRSIRQGLMRFLEVRKQAIP</sequence>
<keyword evidence="1 2" id="KW-0378">Hydrolase</keyword>